<reference evidence="2" key="1">
    <citation type="submission" date="2021-02" db="EMBL/GenBank/DDBJ databases">
        <authorList>
            <person name="Nowell W R."/>
        </authorList>
    </citation>
    <scope>NUCLEOTIDE SEQUENCE</scope>
</reference>
<proteinExistence type="predicted"/>
<evidence type="ECO:0000313" key="3">
    <source>
        <dbReference type="Proteomes" id="UP000681967"/>
    </source>
</evidence>
<keyword evidence="1" id="KW-0812">Transmembrane</keyword>
<accession>A0A8S2QL56</accession>
<evidence type="ECO:0000313" key="2">
    <source>
        <dbReference type="EMBL" id="CAF4105050.1"/>
    </source>
</evidence>
<protein>
    <submittedName>
        <fullName evidence="2">Uncharacterized protein</fullName>
    </submittedName>
</protein>
<keyword evidence="1" id="KW-0472">Membrane</keyword>
<gene>
    <name evidence="2" type="ORF">BYL167_LOCUS19308</name>
</gene>
<keyword evidence="1" id="KW-1133">Transmembrane helix</keyword>
<organism evidence="2 3">
    <name type="scientific">Rotaria magnacalcarata</name>
    <dbReference type="NCBI Taxonomy" id="392030"/>
    <lineage>
        <taxon>Eukaryota</taxon>
        <taxon>Metazoa</taxon>
        <taxon>Spiralia</taxon>
        <taxon>Gnathifera</taxon>
        <taxon>Rotifera</taxon>
        <taxon>Eurotatoria</taxon>
        <taxon>Bdelloidea</taxon>
        <taxon>Philodinida</taxon>
        <taxon>Philodinidae</taxon>
        <taxon>Rotaria</taxon>
    </lineage>
</organism>
<name>A0A8S2QL56_9BILA</name>
<dbReference type="AlphaFoldDB" id="A0A8S2QL56"/>
<feature type="non-terminal residue" evidence="2">
    <location>
        <position position="1"/>
    </location>
</feature>
<sequence>MQLSTRTTTTDAIPRTRMKRALPVIIAIGAGIAAAVLAVANIVQAANLKSEIKMMENTLRNLDQATLSNQAQILHLSEVNEHASILRQHEDALRIVLSQTVFLSTRLASVVHSIETHLIHSSIEKILSNELNLLFAHRHDISRVVDSILQAMNIIGDEIGSSLPTIEIITRMLVRQQIDFVQTITIESTNDNSLIGNLMFTSFFAAPNKNQVPFALYELIPIPFNQDNKRLRLAQMPAYLGINSKSHRFNRWSKEEAAACDFLQMTTCRESPVSSELQAVIDYMKNTPKTPIRDDYQNWGEHITLYGTLIMIGIIIAV</sequence>
<feature type="transmembrane region" description="Helical" evidence="1">
    <location>
        <begin position="21"/>
        <end position="43"/>
    </location>
</feature>
<comment type="caution">
    <text evidence="2">The sequence shown here is derived from an EMBL/GenBank/DDBJ whole genome shotgun (WGS) entry which is preliminary data.</text>
</comment>
<dbReference type="EMBL" id="CAJOBH010008162">
    <property type="protein sequence ID" value="CAF4105050.1"/>
    <property type="molecule type" value="Genomic_DNA"/>
</dbReference>
<evidence type="ECO:0000256" key="1">
    <source>
        <dbReference type="SAM" id="Phobius"/>
    </source>
</evidence>
<dbReference type="Proteomes" id="UP000681967">
    <property type="component" value="Unassembled WGS sequence"/>
</dbReference>